<keyword evidence="1" id="KW-0805">Transcription regulation</keyword>
<feature type="region of interest" description="Disordered" evidence="4">
    <location>
        <begin position="328"/>
        <end position="352"/>
    </location>
</feature>
<evidence type="ECO:0000313" key="6">
    <source>
        <dbReference type="EMBL" id="NDK89595.1"/>
    </source>
</evidence>
<dbReference type="PANTHER" id="PTHR46796:SF6">
    <property type="entry name" value="ARAC SUBFAMILY"/>
    <property type="match status" value="1"/>
</dbReference>
<dbReference type="EMBL" id="JAADZU010000020">
    <property type="protein sequence ID" value="NDK89595.1"/>
    <property type="molecule type" value="Genomic_DNA"/>
</dbReference>
<sequence length="352" mass="38979">MPTSQRLSPDRVRAWQTQIGALDPIGDNSTRLFRRTGVDGLANYLPALEMVVDDPTEFDEVAYWRPLSDLLVYVLIRTPCTMRRDPALIAEYPSQYAIVGTQTFAGGGVLRQDGQELPYRHPNHLLVVNNNLPYEHTAYSVADLAGLWIPLELLGYDATVGQVELGPVVTDTPLARAAAAFIRNFAYDVAVRGADVDPDTELAAIDLVRAAVGQRRAADTFADLQNRPVFVREATRTLIEQNFRDPAFGAESIAKALHMSRRHLYRHFVDTDETPATMIATRRLERARELLSHWENAGLDAIAAASGFTSAATLRNRFRAEYEMTPNEYRRGAGGGHRQGESSSTDPEGGVR</sequence>
<keyword evidence="2" id="KW-0238">DNA-binding</keyword>
<protein>
    <submittedName>
        <fullName evidence="6">AraC family transcriptional regulator</fullName>
    </submittedName>
</protein>
<evidence type="ECO:0000256" key="1">
    <source>
        <dbReference type="ARBA" id="ARBA00023015"/>
    </source>
</evidence>
<dbReference type="SMART" id="SM00342">
    <property type="entry name" value="HTH_ARAC"/>
    <property type="match status" value="1"/>
</dbReference>
<dbReference type="InterPro" id="IPR018062">
    <property type="entry name" value="HTH_AraC-typ_CS"/>
</dbReference>
<dbReference type="InterPro" id="IPR018060">
    <property type="entry name" value="HTH_AraC"/>
</dbReference>
<dbReference type="InterPro" id="IPR050204">
    <property type="entry name" value="AraC_XylS_family_regulators"/>
</dbReference>
<dbReference type="RefSeq" id="WP_059037221.1">
    <property type="nucleotide sequence ID" value="NZ_JAADZU010000020.1"/>
</dbReference>
<feature type="domain" description="HTH araC/xylS-type" evidence="5">
    <location>
        <begin position="233"/>
        <end position="332"/>
    </location>
</feature>
<dbReference type="Proteomes" id="UP000466307">
    <property type="component" value="Unassembled WGS sequence"/>
</dbReference>
<dbReference type="GO" id="GO:0043565">
    <property type="term" value="F:sequence-specific DNA binding"/>
    <property type="evidence" value="ECO:0007669"/>
    <property type="project" value="InterPro"/>
</dbReference>
<evidence type="ECO:0000256" key="3">
    <source>
        <dbReference type="ARBA" id="ARBA00023163"/>
    </source>
</evidence>
<dbReference type="GO" id="GO:0003700">
    <property type="term" value="F:DNA-binding transcription factor activity"/>
    <property type="evidence" value="ECO:0007669"/>
    <property type="project" value="InterPro"/>
</dbReference>
<reference evidence="6 7" key="1">
    <citation type="submission" date="2020-01" db="EMBL/GenBank/DDBJ databases">
        <title>Investigation of new actinobacteria for the biodesulphurisation of diesel fuel.</title>
        <authorList>
            <person name="Athi Narayanan S.M."/>
        </authorList>
    </citation>
    <scope>NUCLEOTIDE SEQUENCE [LARGE SCALE GENOMIC DNA]</scope>
    <source>
        <strain evidence="6 7">213E</strain>
    </source>
</reference>
<dbReference type="PANTHER" id="PTHR46796">
    <property type="entry name" value="HTH-TYPE TRANSCRIPTIONAL ACTIVATOR RHAS-RELATED"/>
    <property type="match status" value="1"/>
</dbReference>
<comment type="caution">
    <text evidence="6">The sequence shown here is derived from an EMBL/GenBank/DDBJ whole genome shotgun (WGS) entry which is preliminary data.</text>
</comment>
<dbReference type="AlphaFoldDB" id="A0A7K3LMW3"/>
<proteinExistence type="predicted"/>
<dbReference type="PROSITE" id="PS01124">
    <property type="entry name" value="HTH_ARAC_FAMILY_2"/>
    <property type="match status" value="1"/>
</dbReference>
<dbReference type="Gene3D" id="1.10.10.60">
    <property type="entry name" value="Homeodomain-like"/>
    <property type="match status" value="1"/>
</dbReference>
<accession>A0A7K3LMW3</accession>
<dbReference type="PROSITE" id="PS00041">
    <property type="entry name" value="HTH_ARAC_FAMILY_1"/>
    <property type="match status" value="1"/>
</dbReference>
<organism evidence="6 7">
    <name type="scientific">Gordonia desulfuricans</name>
    <dbReference type="NCBI Taxonomy" id="89051"/>
    <lineage>
        <taxon>Bacteria</taxon>
        <taxon>Bacillati</taxon>
        <taxon>Actinomycetota</taxon>
        <taxon>Actinomycetes</taxon>
        <taxon>Mycobacteriales</taxon>
        <taxon>Gordoniaceae</taxon>
        <taxon>Gordonia</taxon>
    </lineage>
</organism>
<evidence type="ECO:0000256" key="4">
    <source>
        <dbReference type="SAM" id="MobiDB-lite"/>
    </source>
</evidence>
<name>A0A7K3LMW3_9ACTN</name>
<keyword evidence="7" id="KW-1185">Reference proteome</keyword>
<dbReference type="SUPFAM" id="SSF46689">
    <property type="entry name" value="Homeodomain-like"/>
    <property type="match status" value="1"/>
</dbReference>
<dbReference type="InterPro" id="IPR009057">
    <property type="entry name" value="Homeodomain-like_sf"/>
</dbReference>
<dbReference type="Pfam" id="PF12833">
    <property type="entry name" value="HTH_18"/>
    <property type="match status" value="1"/>
</dbReference>
<keyword evidence="3" id="KW-0804">Transcription</keyword>
<evidence type="ECO:0000313" key="7">
    <source>
        <dbReference type="Proteomes" id="UP000466307"/>
    </source>
</evidence>
<gene>
    <name evidence="6" type="ORF">GYA93_08395</name>
</gene>
<evidence type="ECO:0000256" key="2">
    <source>
        <dbReference type="ARBA" id="ARBA00023125"/>
    </source>
</evidence>
<evidence type="ECO:0000259" key="5">
    <source>
        <dbReference type="PROSITE" id="PS01124"/>
    </source>
</evidence>